<dbReference type="Proteomes" id="UP001556367">
    <property type="component" value="Unassembled WGS sequence"/>
</dbReference>
<evidence type="ECO:0000313" key="3">
    <source>
        <dbReference type="Proteomes" id="UP001556367"/>
    </source>
</evidence>
<dbReference type="EMBL" id="JASNQZ010000001">
    <property type="protein sequence ID" value="KAL0961123.1"/>
    <property type="molecule type" value="Genomic_DNA"/>
</dbReference>
<proteinExistence type="predicted"/>
<comment type="caution">
    <text evidence="2">The sequence shown here is derived from an EMBL/GenBank/DDBJ whole genome shotgun (WGS) entry which is preliminary data.</text>
</comment>
<gene>
    <name evidence="2" type="ORF">HGRIS_006097</name>
</gene>
<organism evidence="2 3">
    <name type="scientific">Hohenbuehelia grisea</name>
    <dbReference type="NCBI Taxonomy" id="104357"/>
    <lineage>
        <taxon>Eukaryota</taxon>
        <taxon>Fungi</taxon>
        <taxon>Dikarya</taxon>
        <taxon>Basidiomycota</taxon>
        <taxon>Agaricomycotina</taxon>
        <taxon>Agaricomycetes</taxon>
        <taxon>Agaricomycetidae</taxon>
        <taxon>Agaricales</taxon>
        <taxon>Pleurotineae</taxon>
        <taxon>Pleurotaceae</taxon>
        <taxon>Hohenbuehelia</taxon>
    </lineage>
</organism>
<feature type="compositionally biased region" description="Polar residues" evidence="1">
    <location>
        <begin position="83"/>
        <end position="96"/>
    </location>
</feature>
<sequence length="96" mass="10267">MLNVGDSKVTNVGYVAEFLGLHFPNLFTIITMDPNLATSFASESLLHSTRMKWGQVSKLLREKRVATNAEAVTLASRAGTAEANKSPSIVSGSNAK</sequence>
<feature type="region of interest" description="Disordered" evidence="1">
    <location>
        <begin position="77"/>
        <end position="96"/>
    </location>
</feature>
<reference evidence="3" key="1">
    <citation type="submission" date="2024-06" db="EMBL/GenBank/DDBJ databases">
        <title>Multi-omics analyses provide insights into the biosynthesis of the anticancer antibiotic pleurotin in Hohenbuehelia grisea.</title>
        <authorList>
            <person name="Weaver J.A."/>
            <person name="Alberti F."/>
        </authorList>
    </citation>
    <scope>NUCLEOTIDE SEQUENCE [LARGE SCALE GENOMIC DNA]</scope>
    <source>
        <strain evidence="3">T-177</strain>
    </source>
</reference>
<name>A0ABR3K1E6_9AGAR</name>
<keyword evidence="3" id="KW-1185">Reference proteome</keyword>
<evidence type="ECO:0000256" key="1">
    <source>
        <dbReference type="SAM" id="MobiDB-lite"/>
    </source>
</evidence>
<protein>
    <submittedName>
        <fullName evidence="2">Uncharacterized protein</fullName>
    </submittedName>
</protein>
<accession>A0ABR3K1E6</accession>
<evidence type="ECO:0000313" key="2">
    <source>
        <dbReference type="EMBL" id="KAL0961123.1"/>
    </source>
</evidence>